<dbReference type="EMBL" id="CAJOBC010109064">
    <property type="protein sequence ID" value="CAF4517212.1"/>
    <property type="molecule type" value="Genomic_DNA"/>
</dbReference>
<dbReference type="EMBL" id="CAJNOQ010041677">
    <property type="protein sequence ID" value="CAF1624423.1"/>
    <property type="molecule type" value="Genomic_DNA"/>
</dbReference>
<evidence type="ECO:0000313" key="1">
    <source>
        <dbReference type="EMBL" id="CAF1554345.1"/>
    </source>
</evidence>
<comment type="caution">
    <text evidence="2">The sequence shown here is derived from an EMBL/GenBank/DDBJ whole genome shotgun (WGS) entry which is preliminary data.</text>
</comment>
<reference evidence="2" key="1">
    <citation type="submission" date="2021-02" db="EMBL/GenBank/DDBJ databases">
        <authorList>
            <person name="Nowell W R."/>
        </authorList>
    </citation>
    <scope>NUCLEOTIDE SEQUENCE</scope>
</reference>
<gene>
    <name evidence="2" type="ORF">GPM918_LOCUS43941</name>
    <name evidence="1" type="ORF">OVA965_LOCUS39469</name>
    <name evidence="4" type="ORF">SRO942_LOCUS45597</name>
    <name evidence="3" type="ORF">TMI583_LOCUS40777</name>
</gene>
<organism evidence="2 5">
    <name type="scientific">Didymodactylos carnosus</name>
    <dbReference type="NCBI Taxonomy" id="1234261"/>
    <lineage>
        <taxon>Eukaryota</taxon>
        <taxon>Metazoa</taxon>
        <taxon>Spiralia</taxon>
        <taxon>Gnathifera</taxon>
        <taxon>Rotifera</taxon>
        <taxon>Eurotatoria</taxon>
        <taxon>Bdelloidea</taxon>
        <taxon>Philodinida</taxon>
        <taxon>Philodinidae</taxon>
        <taxon>Didymodactylos</taxon>
    </lineage>
</organism>
<evidence type="ECO:0000313" key="4">
    <source>
        <dbReference type="EMBL" id="CAF4517212.1"/>
    </source>
</evidence>
<dbReference type="Proteomes" id="UP000663829">
    <property type="component" value="Unassembled WGS sequence"/>
</dbReference>
<evidence type="ECO:0000313" key="2">
    <source>
        <dbReference type="EMBL" id="CAF1624423.1"/>
    </source>
</evidence>
<evidence type="ECO:0000313" key="5">
    <source>
        <dbReference type="Proteomes" id="UP000663829"/>
    </source>
</evidence>
<evidence type="ECO:0000313" key="3">
    <source>
        <dbReference type="EMBL" id="CAF4345043.1"/>
    </source>
</evidence>
<name>A0A816CGB7_9BILA</name>
<dbReference type="AlphaFoldDB" id="A0A816CGB7"/>
<dbReference type="Proteomes" id="UP000681722">
    <property type="component" value="Unassembled WGS sequence"/>
</dbReference>
<dbReference type="EMBL" id="CAJNOK010040918">
    <property type="protein sequence ID" value="CAF1554345.1"/>
    <property type="molecule type" value="Genomic_DNA"/>
</dbReference>
<keyword evidence="5" id="KW-1185">Reference proteome</keyword>
<sequence>MSTQPRNKLYQITQDLKRSLMRRKPTQLPFQNIPQQAANLDTPPSVAEELIDSVLKLVLDLRGRKL</sequence>
<dbReference type="EMBL" id="CAJOBA010063430">
    <property type="protein sequence ID" value="CAF4345043.1"/>
    <property type="molecule type" value="Genomic_DNA"/>
</dbReference>
<dbReference type="Proteomes" id="UP000682733">
    <property type="component" value="Unassembled WGS sequence"/>
</dbReference>
<dbReference type="Proteomes" id="UP000677228">
    <property type="component" value="Unassembled WGS sequence"/>
</dbReference>
<protein>
    <submittedName>
        <fullName evidence="2">Uncharacterized protein</fullName>
    </submittedName>
</protein>
<proteinExistence type="predicted"/>
<accession>A0A816CGB7</accession>